<reference evidence="1 2" key="2">
    <citation type="journal article" date="2019" name="G3 (Bethesda)">
        <title>Hybrid Assembly of the Genome of the Entomopathogenic Nematode Steinernema carpocapsae Identifies the X-Chromosome.</title>
        <authorList>
            <person name="Serra L."/>
            <person name="Macchietto M."/>
            <person name="Macias-Munoz A."/>
            <person name="McGill C.J."/>
            <person name="Rodriguez I.M."/>
            <person name="Rodriguez B."/>
            <person name="Murad R."/>
            <person name="Mortazavi A."/>
        </authorList>
    </citation>
    <scope>NUCLEOTIDE SEQUENCE [LARGE SCALE GENOMIC DNA]</scope>
    <source>
        <strain evidence="1 2">ALL</strain>
    </source>
</reference>
<evidence type="ECO:0000313" key="1">
    <source>
        <dbReference type="EMBL" id="TKR69670.1"/>
    </source>
</evidence>
<dbReference type="EMBL" id="AZBU02000007">
    <property type="protein sequence ID" value="TKR69670.1"/>
    <property type="molecule type" value="Genomic_DNA"/>
</dbReference>
<organism evidence="1 2">
    <name type="scientific">Steinernema carpocapsae</name>
    <name type="common">Entomopathogenic nematode</name>
    <dbReference type="NCBI Taxonomy" id="34508"/>
    <lineage>
        <taxon>Eukaryota</taxon>
        <taxon>Metazoa</taxon>
        <taxon>Ecdysozoa</taxon>
        <taxon>Nematoda</taxon>
        <taxon>Chromadorea</taxon>
        <taxon>Rhabditida</taxon>
        <taxon>Tylenchina</taxon>
        <taxon>Panagrolaimomorpha</taxon>
        <taxon>Strongyloidoidea</taxon>
        <taxon>Steinernematidae</taxon>
        <taxon>Steinernema</taxon>
    </lineage>
</organism>
<reference evidence="1 2" key="1">
    <citation type="journal article" date="2015" name="Genome Biol.">
        <title>Comparative genomics of Steinernema reveals deeply conserved gene regulatory networks.</title>
        <authorList>
            <person name="Dillman A.R."/>
            <person name="Macchietto M."/>
            <person name="Porter C.F."/>
            <person name="Rogers A."/>
            <person name="Williams B."/>
            <person name="Antoshechkin I."/>
            <person name="Lee M.M."/>
            <person name="Goodwin Z."/>
            <person name="Lu X."/>
            <person name="Lewis E.E."/>
            <person name="Goodrich-Blair H."/>
            <person name="Stock S.P."/>
            <person name="Adams B.J."/>
            <person name="Sternberg P.W."/>
            <person name="Mortazavi A."/>
        </authorList>
    </citation>
    <scope>NUCLEOTIDE SEQUENCE [LARGE SCALE GENOMIC DNA]</scope>
    <source>
        <strain evidence="1 2">ALL</strain>
    </source>
</reference>
<dbReference type="Proteomes" id="UP000298663">
    <property type="component" value="Unassembled WGS sequence"/>
</dbReference>
<dbReference type="OrthoDB" id="409956at2759"/>
<dbReference type="Gene3D" id="3.90.70.80">
    <property type="match status" value="1"/>
</dbReference>
<dbReference type="AlphaFoldDB" id="A0A4U5MJU4"/>
<evidence type="ECO:0000313" key="2">
    <source>
        <dbReference type="Proteomes" id="UP000298663"/>
    </source>
</evidence>
<protein>
    <submittedName>
        <fullName evidence="1">Uncharacterized protein</fullName>
    </submittedName>
</protein>
<proteinExistence type="predicted"/>
<accession>A0A4U5MJU4</accession>
<comment type="caution">
    <text evidence="1">The sequence shown here is derived from an EMBL/GenBank/DDBJ whole genome shotgun (WGS) entry which is preliminary data.</text>
</comment>
<name>A0A4U5MJU4_STECR</name>
<sequence length="92" mass="10928">MSYRHPEGLSIEAHIERMEKNRTFMTDFKLQMAALALNVTIYVYSPNHTTKWLPYSAQPIRLRQPLPYPDRPTCLRRLQDVHFDPIYGVHDE</sequence>
<keyword evidence="2" id="KW-1185">Reference proteome</keyword>
<gene>
    <name evidence="1" type="ORF">L596_021800</name>
</gene>